<evidence type="ECO:0000256" key="6">
    <source>
        <dbReference type="ARBA" id="ARBA00022833"/>
    </source>
</evidence>
<dbReference type="STRING" id="1037660.A0A066VEK1"/>
<dbReference type="GO" id="GO:0008270">
    <property type="term" value="F:zinc ion binding"/>
    <property type="evidence" value="ECO:0007669"/>
    <property type="project" value="UniProtKB-KW"/>
</dbReference>
<evidence type="ECO:0000256" key="10">
    <source>
        <dbReference type="ARBA" id="ARBA00072989"/>
    </source>
</evidence>
<dbReference type="OMA" id="VCHACKE"/>
<dbReference type="GO" id="GO:0000110">
    <property type="term" value="C:nucleotide-excision repair factor 1 complex"/>
    <property type="evidence" value="ECO:0007669"/>
    <property type="project" value="TreeGrafter"/>
</dbReference>
<evidence type="ECO:0000256" key="4">
    <source>
        <dbReference type="ARBA" id="ARBA00022763"/>
    </source>
</evidence>
<evidence type="ECO:0000256" key="3">
    <source>
        <dbReference type="ARBA" id="ARBA00022723"/>
    </source>
</evidence>
<evidence type="ECO:0000256" key="1">
    <source>
        <dbReference type="ARBA" id="ARBA00004123"/>
    </source>
</evidence>
<dbReference type="InterPro" id="IPR037129">
    <property type="entry name" value="XPA_sf"/>
</dbReference>
<comment type="subcellular location">
    <subcellularLocation>
        <location evidence="1">Nucleus</location>
    </subcellularLocation>
</comment>
<dbReference type="RefSeq" id="XP_013241174.1">
    <property type="nucleotide sequence ID" value="XM_013385720.1"/>
</dbReference>
<proteinExistence type="inferred from homology"/>
<dbReference type="FunFam" id="3.90.530.10:FF:000003">
    <property type="entry name" value="Dna repair rad14 protein"/>
    <property type="match status" value="1"/>
</dbReference>
<keyword evidence="9" id="KW-0539">Nucleus</keyword>
<dbReference type="GO" id="GO:0003684">
    <property type="term" value="F:damaged DNA binding"/>
    <property type="evidence" value="ECO:0007669"/>
    <property type="project" value="InterPro"/>
</dbReference>
<dbReference type="InterPro" id="IPR000465">
    <property type="entry name" value="XPA/RAD14"/>
</dbReference>
<keyword evidence="11" id="KW-0175">Coiled coil</keyword>
<reference evidence="13 14" key="1">
    <citation type="submission" date="2014-05" db="EMBL/GenBank/DDBJ databases">
        <title>Draft genome sequence of a rare smut relative, Tilletiaria anomala UBC 951.</title>
        <authorList>
            <consortium name="DOE Joint Genome Institute"/>
            <person name="Toome M."/>
            <person name="Kuo A."/>
            <person name="Henrissat B."/>
            <person name="Lipzen A."/>
            <person name="Tritt A."/>
            <person name="Yoshinaga Y."/>
            <person name="Zane M."/>
            <person name="Barry K."/>
            <person name="Grigoriev I.V."/>
            <person name="Spatafora J.W."/>
            <person name="Aimea M.C."/>
        </authorList>
    </citation>
    <scope>NUCLEOTIDE SEQUENCE [LARGE SCALE GENOMIC DNA]</scope>
    <source>
        <strain evidence="13 14">UBC 951</strain>
    </source>
</reference>
<dbReference type="InterPro" id="IPR009061">
    <property type="entry name" value="DNA-bd_dom_put_sf"/>
</dbReference>
<evidence type="ECO:0000256" key="11">
    <source>
        <dbReference type="SAM" id="Coils"/>
    </source>
</evidence>
<dbReference type="InParanoid" id="A0A066VEK1"/>
<dbReference type="FunCoup" id="A0A066VEK1">
    <property type="interactions" value="207"/>
</dbReference>
<sequence length="251" mass="29438">MSHDQGIVPLPRDKSLGQYIEFDLSKLHNSKGGFLIDEDVSVEGKLKTLEDIKRERERERERAKALQEPGISLDPDKQTQCRECGTKEIDDVTRKVFGMLVCKMCMREKPEKYSLLTKTEVKEDYLLTDSELRDGELLPHLLKANPHKATYSNMMLFLRCQVEDFAFGPQKWGSEEGLDAEFRRREDEKTRKRGKRFAQKLADLRRRTRDNVWQKRQDEIHVHDYQSVLQAGREHVQRCGDCGHEIEVEEF</sequence>
<evidence type="ECO:0000313" key="13">
    <source>
        <dbReference type="EMBL" id="KDN39841.1"/>
    </source>
</evidence>
<evidence type="ECO:0000256" key="8">
    <source>
        <dbReference type="ARBA" id="ARBA00023204"/>
    </source>
</evidence>
<evidence type="ECO:0000259" key="12">
    <source>
        <dbReference type="Pfam" id="PF05181"/>
    </source>
</evidence>
<evidence type="ECO:0000256" key="2">
    <source>
        <dbReference type="ARBA" id="ARBA00005548"/>
    </source>
</evidence>
<dbReference type="NCBIfam" id="TIGR00598">
    <property type="entry name" value="rad14"/>
    <property type="match status" value="1"/>
</dbReference>
<dbReference type="Pfam" id="PF05181">
    <property type="entry name" value="XPA_C"/>
    <property type="match status" value="1"/>
</dbReference>
<keyword evidence="5" id="KW-0863">Zinc-finger</keyword>
<dbReference type="OrthoDB" id="68328at2759"/>
<dbReference type="HOGENOM" id="CLU_053731_0_1_1"/>
<keyword evidence="4" id="KW-0227">DNA damage</keyword>
<gene>
    <name evidence="13" type="ORF">K437DRAFT_227766</name>
</gene>
<organism evidence="13 14">
    <name type="scientific">Tilletiaria anomala (strain ATCC 24038 / CBS 436.72 / UBC 951)</name>
    <dbReference type="NCBI Taxonomy" id="1037660"/>
    <lineage>
        <taxon>Eukaryota</taxon>
        <taxon>Fungi</taxon>
        <taxon>Dikarya</taxon>
        <taxon>Basidiomycota</taxon>
        <taxon>Ustilaginomycotina</taxon>
        <taxon>Exobasidiomycetes</taxon>
        <taxon>Georgefischeriales</taxon>
        <taxon>Tilletiariaceae</taxon>
        <taxon>Tilletiaria</taxon>
    </lineage>
</organism>
<evidence type="ECO:0000256" key="9">
    <source>
        <dbReference type="ARBA" id="ARBA00023242"/>
    </source>
</evidence>
<dbReference type="PANTHER" id="PTHR10142">
    <property type="entry name" value="DNA REPAIR PROTEIN COMPLEMENTING XP-A CELLS"/>
    <property type="match status" value="1"/>
</dbReference>
<keyword evidence="7" id="KW-0238">DNA-binding</keyword>
<dbReference type="PANTHER" id="PTHR10142:SF0">
    <property type="entry name" value="DNA REPAIR PROTEIN COMPLEMENTING XP-A CELLS"/>
    <property type="match status" value="1"/>
</dbReference>
<name>A0A066VEK1_TILAU</name>
<accession>A0A066VEK1</accession>
<evidence type="ECO:0000313" key="14">
    <source>
        <dbReference type="Proteomes" id="UP000027361"/>
    </source>
</evidence>
<dbReference type="Gene3D" id="3.90.530.10">
    <property type="entry name" value="XPA C-terminal domain"/>
    <property type="match status" value="1"/>
</dbReference>
<dbReference type="Proteomes" id="UP000027361">
    <property type="component" value="Unassembled WGS sequence"/>
</dbReference>
<keyword evidence="6" id="KW-0862">Zinc</keyword>
<evidence type="ECO:0000256" key="7">
    <source>
        <dbReference type="ARBA" id="ARBA00023125"/>
    </source>
</evidence>
<feature type="coiled-coil region" evidence="11">
    <location>
        <begin position="42"/>
        <end position="69"/>
    </location>
</feature>
<feature type="domain" description="XPA C-terminal" evidence="12">
    <location>
        <begin position="112"/>
        <end position="162"/>
    </location>
</feature>
<dbReference type="EMBL" id="JMSN01000099">
    <property type="protein sequence ID" value="KDN39841.1"/>
    <property type="molecule type" value="Genomic_DNA"/>
</dbReference>
<dbReference type="GO" id="GO:0070914">
    <property type="term" value="P:UV-damage excision repair"/>
    <property type="evidence" value="ECO:0007669"/>
    <property type="project" value="TreeGrafter"/>
</dbReference>
<keyword evidence="3" id="KW-0479">Metal-binding</keyword>
<evidence type="ECO:0000256" key="5">
    <source>
        <dbReference type="ARBA" id="ARBA00022771"/>
    </source>
</evidence>
<protein>
    <recommendedName>
        <fullName evidence="10">DNA repair protein RAD14</fullName>
    </recommendedName>
</protein>
<dbReference type="AlphaFoldDB" id="A0A066VEK1"/>
<comment type="similarity">
    <text evidence="2">Belongs to the XPA family.</text>
</comment>
<keyword evidence="14" id="KW-1185">Reference proteome</keyword>
<dbReference type="InterPro" id="IPR022658">
    <property type="entry name" value="XPA_CS"/>
</dbReference>
<dbReference type="InterPro" id="IPR022656">
    <property type="entry name" value="XPA_C"/>
</dbReference>
<dbReference type="CDD" id="cd21077">
    <property type="entry name" value="DBD_Rad14"/>
    <property type="match status" value="1"/>
</dbReference>
<dbReference type="GO" id="GO:1901255">
    <property type="term" value="P:nucleotide-excision repair involved in interstrand cross-link repair"/>
    <property type="evidence" value="ECO:0007669"/>
    <property type="project" value="TreeGrafter"/>
</dbReference>
<keyword evidence="8" id="KW-0234">DNA repair</keyword>
<dbReference type="GeneID" id="25262641"/>
<dbReference type="GO" id="GO:0006284">
    <property type="term" value="P:base-excision repair"/>
    <property type="evidence" value="ECO:0007669"/>
    <property type="project" value="TreeGrafter"/>
</dbReference>
<dbReference type="GO" id="GO:0000715">
    <property type="term" value="P:nucleotide-excision repair, DNA damage recognition"/>
    <property type="evidence" value="ECO:0007669"/>
    <property type="project" value="TreeGrafter"/>
</dbReference>
<dbReference type="PROSITE" id="PS00753">
    <property type="entry name" value="XPA_2"/>
    <property type="match status" value="1"/>
</dbReference>
<comment type="caution">
    <text evidence="13">The sequence shown here is derived from an EMBL/GenBank/DDBJ whole genome shotgun (WGS) entry which is preliminary data.</text>
</comment>
<dbReference type="SUPFAM" id="SSF46955">
    <property type="entry name" value="Putative DNA-binding domain"/>
    <property type="match status" value="1"/>
</dbReference>